<evidence type="ECO:0000313" key="2">
    <source>
        <dbReference type="Proteomes" id="UP000198916"/>
    </source>
</evidence>
<accession>A0A1H7T449</accession>
<organism evidence="1 2">
    <name type="scientific">Parapedobacter koreensis</name>
    <dbReference type="NCBI Taxonomy" id="332977"/>
    <lineage>
        <taxon>Bacteria</taxon>
        <taxon>Pseudomonadati</taxon>
        <taxon>Bacteroidota</taxon>
        <taxon>Sphingobacteriia</taxon>
        <taxon>Sphingobacteriales</taxon>
        <taxon>Sphingobacteriaceae</taxon>
        <taxon>Parapedobacter</taxon>
    </lineage>
</organism>
<dbReference type="Proteomes" id="UP000198916">
    <property type="component" value="Unassembled WGS sequence"/>
</dbReference>
<dbReference type="STRING" id="332977.SAMN05421740_11052"/>
<name>A0A1H7T449_9SPHI</name>
<reference evidence="2" key="1">
    <citation type="submission" date="2016-10" db="EMBL/GenBank/DDBJ databases">
        <authorList>
            <person name="Varghese N."/>
            <person name="Submissions S."/>
        </authorList>
    </citation>
    <scope>NUCLEOTIDE SEQUENCE [LARGE SCALE GENOMIC DNA]</scope>
    <source>
        <strain evidence="2">Jip14</strain>
    </source>
</reference>
<dbReference type="EMBL" id="FNZR01000010">
    <property type="protein sequence ID" value="SEL79054.1"/>
    <property type="molecule type" value="Genomic_DNA"/>
</dbReference>
<evidence type="ECO:0000313" key="1">
    <source>
        <dbReference type="EMBL" id="SEL79054.1"/>
    </source>
</evidence>
<dbReference type="AlphaFoldDB" id="A0A1H7T449"/>
<proteinExistence type="predicted"/>
<keyword evidence="2" id="KW-1185">Reference proteome</keyword>
<sequence length="53" mass="6155">MPNPVQEVYGIIRNADLIQCSQYKNKQAKSKKFGRICNKQYETSHVIIENNTL</sequence>
<gene>
    <name evidence="1" type="ORF">SAMN05421740_11052</name>
</gene>
<protein>
    <submittedName>
        <fullName evidence="1">Uncharacterized protein</fullName>
    </submittedName>
</protein>